<sequence>MTKLPAARRVKVVCMVVPSGTGAGAPARARGGAVPAFTVRRGGIGPAPVRYRAGIAGIDGLVGRVPQARRGRGNVLAY</sequence>
<proteinExistence type="predicted"/>
<gene>
    <name evidence="1" type="ORF">GCM10011509_26110</name>
</gene>
<protein>
    <submittedName>
        <fullName evidence="1">Uncharacterized protein</fullName>
    </submittedName>
</protein>
<evidence type="ECO:0000313" key="1">
    <source>
        <dbReference type="EMBL" id="GGK76293.1"/>
    </source>
</evidence>
<dbReference type="Proteomes" id="UP000662111">
    <property type="component" value="Unassembled WGS sequence"/>
</dbReference>
<organism evidence="1 2">
    <name type="scientific">Ornithinimicrobium pekingense</name>
    <dbReference type="NCBI Taxonomy" id="384677"/>
    <lineage>
        <taxon>Bacteria</taxon>
        <taxon>Bacillati</taxon>
        <taxon>Actinomycetota</taxon>
        <taxon>Actinomycetes</taxon>
        <taxon>Micrococcales</taxon>
        <taxon>Ornithinimicrobiaceae</taxon>
        <taxon>Ornithinimicrobium</taxon>
    </lineage>
</organism>
<dbReference type="EMBL" id="BMLB01000005">
    <property type="protein sequence ID" value="GGK76293.1"/>
    <property type="molecule type" value="Genomic_DNA"/>
</dbReference>
<name>A0ABQ2FB26_9MICO</name>
<accession>A0ABQ2FB26</accession>
<evidence type="ECO:0000313" key="2">
    <source>
        <dbReference type="Proteomes" id="UP000662111"/>
    </source>
</evidence>
<comment type="caution">
    <text evidence="1">The sequence shown here is derived from an EMBL/GenBank/DDBJ whole genome shotgun (WGS) entry which is preliminary data.</text>
</comment>
<keyword evidence="2" id="KW-1185">Reference proteome</keyword>
<reference evidence="2" key="1">
    <citation type="journal article" date="2019" name="Int. J. Syst. Evol. Microbiol.">
        <title>The Global Catalogue of Microorganisms (GCM) 10K type strain sequencing project: providing services to taxonomists for standard genome sequencing and annotation.</title>
        <authorList>
            <consortium name="The Broad Institute Genomics Platform"/>
            <consortium name="The Broad Institute Genome Sequencing Center for Infectious Disease"/>
            <person name="Wu L."/>
            <person name="Ma J."/>
        </authorList>
    </citation>
    <scope>NUCLEOTIDE SEQUENCE [LARGE SCALE GENOMIC DNA]</scope>
    <source>
        <strain evidence="2">CGMCC 1.5362</strain>
    </source>
</reference>